<accession>W4LZR1</accession>
<dbReference type="Pfam" id="PF00106">
    <property type="entry name" value="adh_short"/>
    <property type="match status" value="1"/>
</dbReference>
<dbReference type="GO" id="GO:0016020">
    <property type="term" value="C:membrane"/>
    <property type="evidence" value="ECO:0007669"/>
    <property type="project" value="TreeGrafter"/>
</dbReference>
<keyword evidence="4" id="KW-1185">Reference proteome</keyword>
<dbReference type="PRINTS" id="PR00081">
    <property type="entry name" value="GDHRDH"/>
</dbReference>
<dbReference type="PANTHER" id="PTHR44196">
    <property type="entry name" value="DEHYDROGENASE/REDUCTASE SDR FAMILY MEMBER 7B"/>
    <property type="match status" value="1"/>
</dbReference>
<sequence>MKIVITGATSGIGEALARHYAQPGTWLGLLGRRQDRLADVAARCEAQGAALLARPIDVCDDTAMQTYASAFLEQAGGIDLVIANAGVGGPDDFESADPAYHARLFEVNVTGVLNTLLPFIPAMQRQRHGHLAAIASVAGFRALPNATTYSATKIAVRTLMEGYGWSLHPHGIVVTTINPGYVVSEMTSQTTAYMPFLMQTEVAARKIARAIERKRRVYTFPWQMAIIARLLPYIPGAFMRYGASKRNR</sequence>
<dbReference type="PROSITE" id="PS00061">
    <property type="entry name" value="ADH_SHORT"/>
    <property type="match status" value="1"/>
</dbReference>
<comment type="similarity">
    <text evidence="1">Belongs to the short-chain dehydrogenases/reductases (SDR) family.</text>
</comment>
<comment type="caution">
    <text evidence="3">The sequence shown here is derived from an EMBL/GenBank/DDBJ whole genome shotgun (WGS) entry which is preliminary data.</text>
</comment>
<evidence type="ECO:0000256" key="2">
    <source>
        <dbReference type="ARBA" id="ARBA00023002"/>
    </source>
</evidence>
<dbReference type="AlphaFoldDB" id="W4LZR1"/>
<evidence type="ECO:0000313" key="3">
    <source>
        <dbReference type="EMBL" id="ETX02867.1"/>
    </source>
</evidence>
<evidence type="ECO:0000313" key="4">
    <source>
        <dbReference type="Proteomes" id="UP000019141"/>
    </source>
</evidence>
<protein>
    <recommendedName>
        <fullName evidence="5">Short-chain dehydrogenase</fullName>
    </recommendedName>
</protein>
<keyword evidence="2" id="KW-0560">Oxidoreductase</keyword>
<dbReference type="InterPro" id="IPR036291">
    <property type="entry name" value="NAD(P)-bd_dom_sf"/>
</dbReference>
<dbReference type="SUPFAM" id="SSF51735">
    <property type="entry name" value="NAD(P)-binding Rossmann-fold domains"/>
    <property type="match status" value="1"/>
</dbReference>
<dbReference type="PANTHER" id="PTHR44196:SF1">
    <property type="entry name" value="DEHYDROGENASE_REDUCTASE SDR FAMILY MEMBER 7B"/>
    <property type="match status" value="1"/>
</dbReference>
<reference evidence="3 4" key="1">
    <citation type="journal article" date="2014" name="Nature">
        <title>An environmental bacterial taxon with a large and distinct metabolic repertoire.</title>
        <authorList>
            <person name="Wilson M.C."/>
            <person name="Mori T."/>
            <person name="Ruckert C."/>
            <person name="Uria A.R."/>
            <person name="Helf M.J."/>
            <person name="Takada K."/>
            <person name="Gernert C."/>
            <person name="Steffens U.A."/>
            <person name="Heycke N."/>
            <person name="Schmitt S."/>
            <person name="Rinke C."/>
            <person name="Helfrich E.J."/>
            <person name="Brachmann A.O."/>
            <person name="Gurgui C."/>
            <person name="Wakimoto T."/>
            <person name="Kracht M."/>
            <person name="Crusemann M."/>
            <person name="Hentschel U."/>
            <person name="Abe I."/>
            <person name="Matsunaga S."/>
            <person name="Kalinowski J."/>
            <person name="Takeyama H."/>
            <person name="Piel J."/>
        </authorList>
    </citation>
    <scope>NUCLEOTIDE SEQUENCE [LARGE SCALE GENOMIC DNA]</scope>
    <source>
        <strain evidence="4">TSY1</strain>
    </source>
</reference>
<dbReference type="EMBL" id="AZHW01000102">
    <property type="protein sequence ID" value="ETX02867.1"/>
    <property type="molecule type" value="Genomic_DNA"/>
</dbReference>
<dbReference type="Proteomes" id="UP000019141">
    <property type="component" value="Unassembled WGS sequence"/>
</dbReference>
<proteinExistence type="inferred from homology"/>
<evidence type="ECO:0008006" key="5">
    <source>
        <dbReference type="Google" id="ProtNLM"/>
    </source>
</evidence>
<gene>
    <name evidence="3" type="ORF">ETSY1_02015</name>
</gene>
<dbReference type="GO" id="GO:0016491">
    <property type="term" value="F:oxidoreductase activity"/>
    <property type="evidence" value="ECO:0007669"/>
    <property type="project" value="UniProtKB-KW"/>
</dbReference>
<dbReference type="Gene3D" id="3.40.50.720">
    <property type="entry name" value="NAD(P)-binding Rossmann-like Domain"/>
    <property type="match status" value="1"/>
</dbReference>
<organism evidence="3 4">
    <name type="scientific">Entotheonella factor</name>
    <dbReference type="NCBI Taxonomy" id="1429438"/>
    <lineage>
        <taxon>Bacteria</taxon>
        <taxon>Pseudomonadati</taxon>
        <taxon>Nitrospinota/Tectimicrobiota group</taxon>
        <taxon>Candidatus Tectimicrobiota</taxon>
        <taxon>Candidatus Entotheonellia</taxon>
        <taxon>Candidatus Entotheonellales</taxon>
        <taxon>Candidatus Entotheonellaceae</taxon>
        <taxon>Candidatus Entotheonella</taxon>
    </lineage>
</organism>
<dbReference type="HOGENOM" id="CLU_010194_2_1_7"/>
<name>W4LZR1_ENTF1</name>
<evidence type="ECO:0000256" key="1">
    <source>
        <dbReference type="ARBA" id="ARBA00006484"/>
    </source>
</evidence>
<dbReference type="InterPro" id="IPR002347">
    <property type="entry name" value="SDR_fam"/>
</dbReference>
<dbReference type="InterPro" id="IPR020904">
    <property type="entry name" value="Sc_DH/Rdtase_CS"/>
</dbReference>